<reference evidence="7" key="2">
    <citation type="submission" date="2025-08" db="UniProtKB">
        <authorList>
            <consortium name="Ensembl"/>
        </authorList>
    </citation>
    <scope>IDENTIFICATION</scope>
</reference>
<protein>
    <submittedName>
        <fullName evidence="7">Uncharacterized protein</fullName>
    </submittedName>
</protein>
<keyword evidence="3" id="KW-0809">Transit peptide</keyword>
<reference evidence="7" key="3">
    <citation type="submission" date="2025-09" db="UniProtKB">
        <authorList>
            <consortium name="Ensembl"/>
        </authorList>
    </citation>
    <scope>IDENTIFICATION</scope>
</reference>
<keyword evidence="5" id="KW-0496">Mitochondrion</keyword>
<dbReference type="AlphaFoldDB" id="A0A8C9BV50"/>
<evidence type="ECO:0000256" key="3">
    <source>
        <dbReference type="ARBA" id="ARBA00022946"/>
    </source>
</evidence>
<accession>A0A8C9BV50</accession>
<dbReference type="GO" id="GO:0005840">
    <property type="term" value="C:ribosome"/>
    <property type="evidence" value="ECO:0007669"/>
    <property type="project" value="UniProtKB-KW"/>
</dbReference>
<dbReference type="InterPro" id="IPR026146">
    <property type="entry name" value="Ribosomal_uS3m"/>
</dbReference>
<keyword evidence="8" id="KW-1185">Reference proteome</keyword>
<sequence>MPRSSWAREPRLLSLRAMAANWKLPGVSRDLNTSEVGAENRAARVRKGEKLVSCEEADAARHVTHRKDWLSLHTGNLDGEGQATERTVEDVFLRQFLLGIFPGCLPDQLILKRQANQVEICALVLRQLPVHRFYFLVGYGETAVPLLQGSCAFPNCALKDWVYLGQLSFFASGSSLQRTEICGKGLK</sequence>
<evidence type="ECO:0000256" key="1">
    <source>
        <dbReference type="ARBA" id="ARBA00004173"/>
    </source>
</evidence>
<evidence type="ECO:0000256" key="4">
    <source>
        <dbReference type="ARBA" id="ARBA00022980"/>
    </source>
</evidence>
<organism evidence="7 8">
    <name type="scientific">Phocoena sinus</name>
    <name type="common">Vaquita</name>
    <dbReference type="NCBI Taxonomy" id="42100"/>
    <lineage>
        <taxon>Eukaryota</taxon>
        <taxon>Metazoa</taxon>
        <taxon>Chordata</taxon>
        <taxon>Craniata</taxon>
        <taxon>Vertebrata</taxon>
        <taxon>Euteleostomi</taxon>
        <taxon>Mammalia</taxon>
        <taxon>Eutheria</taxon>
        <taxon>Laurasiatheria</taxon>
        <taxon>Artiodactyla</taxon>
        <taxon>Whippomorpha</taxon>
        <taxon>Cetacea</taxon>
        <taxon>Odontoceti</taxon>
        <taxon>Phocoenidae</taxon>
        <taxon>Phocoena</taxon>
    </lineage>
</organism>
<dbReference type="GO" id="GO:0006412">
    <property type="term" value="P:translation"/>
    <property type="evidence" value="ECO:0007669"/>
    <property type="project" value="TreeGrafter"/>
</dbReference>
<evidence type="ECO:0000313" key="7">
    <source>
        <dbReference type="Ensembl" id="ENSPSNP00000012017.1"/>
    </source>
</evidence>
<evidence type="ECO:0000256" key="2">
    <source>
        <dbReference type="ARBA" id="ARBA00010761"/>
    </source>
</evidence>
<comment type="subcellular location">
    <subcellularLocation>
        <location evidence="1">Mitochondrion</location>
    </subcellularLocation>
</comment>
<keyword evidence="4" id="KW-0689">Ribosomal protein</keyword>
<dbReference type="PANTHER" id="PTHR21244">
    <property type="entry name" value="MITOCHONDRIAL 28S RIBOSOMAL PROTEIN S24"/>
    <property type="match status" value="1"/>
</dbReference>
<evidence type="ECO:0000313" key="8">
    <source>
        <dbReference type="Proteomes" id="UP000694554"/>
    </source>
</evidence>
<proteinExistence type="inferred from homology"/>
<dbReference type="Pfam" id="PF14955">
    <property type="entry name" value="MRP-S24"/>
    <property type="match status" value="1"/>
</dbReference>
<keyword evidence="6" id="KW-0687">Ribonucleoprotein</keyword>
<dbReference type="Proteomes" id="UP000694554">
    <property type="component" value="Chromosome 10"/>
</dbReference>
<name>A0A8C9BV50_PHOSS</name>
<dbReference type="GO" id="GO:1990904">
    <property type="term" value="C:ribonucleoprotein complex"/>
    <property type="evidence" value="ECO:0007669"/>
    <property type="project" value="UniProtKB-KW"/>
</dbReference>
<dbReference type="GeneTree" id="ENSGT00390000011179"/>
<comment type="similarity">
    <text evidence="2">Belongs to the universal ribosomal protein uS3 family.</text>
</comment>
<evidence type="ECO:0000256" key="5">
    <source>
        <dbReference type="ARBA" id="ARBA00023128"/>
    </source>
</evidence>
<reference evidence="7" key="1">
    <citation type="submission" date="2019-08" db="EMBL/GenBank/DDBJ databases">
        <title>Phocoena sinus (Vaquita) genome, mPhoSin1, primary haplotype.</title>
        <authorList>
            <person name="Morin P."/>
            <person name="Mountcastle J."/>
            <person name="Fungtammasan C."/>
            <person name="Rhie A."/>
            <person name="Rojas-Bracho L."/>
            <person name="Smith C.R."/>
            <person name="Taylor B.L."/>
            <person name="Gulland F.M.D."/>
            <person name="Musser W."/>
            <person name="Houck M."/>
            <person name="Haase B."/>
            <person name="Paez S."/>
            <person name="Howe K."/>
            <person name="Torrance J."/>
            <person name="Formenti G."/>
            <person name="Phillippy A."/>
            <person name="Ryder O."/>
            <person name="Jarvis E.D."/>
            <person name="Fedrigo O."/>
        </authorList>
    </citation>
    <scope>NUCLEOTIDE SEQUENCE [LARGE SCALE GENOMIC DNA]</scope>
</reference>
<evidence type="ECO:0000256" key="6">
    <source>
        <dbReference type="ARBA" id="ARBA00023274"/>
    </source>
</evidence>
<dbReference type="Ensembl" id="ENSPSNT00000013603.1">
    <property type="protein sequence ID" value="ENSPSNP00000012017.1"/>
    <property type="gene ID" value="ENSPSNG00000008876.1"/>
</dbReference>
<dbReference type="GO" id="GO:0005739">
    <property type="term" value="C:mitochondrion"/>
    <property type="evidence" value="ECO:0007669"/>
    <property type="project" value="UniProtKB-SubCell"/>
</dbReference>
<dbReference type="PANTHER" id="PTHR21244:SF1">
    <property type="entry name" value="SMALL RIBOSOMAL SUBUNIT PROTEIN US3M"/>
    <property type="match status" value="1"/>
</dbReference>